<sequence length="338" mass="36001">MAHARIKVTDVAARAGVHPSTVSRALNPKMRHRISKDVVARVLVAAEALGYQPGAAAAALRSGRSNMIAFLVPDLKSPLFPTLFAGIDAVVSKLGYATLLVQAPPDLAGQKELIRRLDARQVDGLILATASRRDEIVSWVRSRELPLVLLNRRTDEDTISSVTSDDAAGVGMAVDHLVALGHRAIAYIAGPQTLSTGAARRAGFLAAMQRQDLLSDNIVAARSLDQQHGRMATLQILDRSPDTTAIVAGSDLLAFGALQALRERNLVCPRDISVTGYNNIPFGELVAPGLTTVSVRHDELGREAGQMLLGAIEGDKGVRTVVLPTELLIRSSTAQVRS</sequence>
<dbReference type="SUPFAM" id="SSF47413">
    <property type="entry name" value="lambda repressor-like DNA-binding domains"/>
    <property type="match status" value="1"/>
</dbReference>
<evidence type="ECO:0000313" key="2">
    <source>
        <dbReference type="Proteomes" id="UP000188604"/>
    </source>
</evidence>
<dbReference type="CDD" id="cd01392">
    <property type="entry name" value="HTH_LacI"/>
    <property type="match status" value="1"/>
</dbReference>
<dbReference type="Proteomes" id="UP000188604">
    <property type="component" value="Chromosome"/>
</dbReference>
<gene>
    <name evidence="1" type="ORF">A0U93_00360</name>
</gene>
<dbReference type="SMART" id="SM00354">
    <property type="entry name" value="HTH_LACI"/>
    <property type="match status" value="1"/>
</dbReference>
<accession>A0A1U9KLI3</accession>
<name>A0A1U9KLI3_9PROT</name>
<dbReference type="KEGG" id="nch:A0U93_00360"/>
<dbReference type="EMBL" id="CP014691">
    <property type="protein sequence ID" value="AQS86653.1"/>
    <property type="molecule type" value="Genomic_DNA"/>
</dbReference>
<dbReference type="Gene3D" id="1.10.260.40">
    <property type="entry name" value="lambda repressor-like DNA-binding domains"/>
    <property type="match status" value="1"/>
</dbReference>
<dbReference type="RefSeq" id="WP_077805620.1">
    <property type="nucleotide sequence ID" value="NZ_BJXS01000014.1"/>
</dbReference>
<dbReference type="OrthoDB" id="9784962at2"/>
<dbReference type="SUPFAM" id="SSF53822">
    <property type="entry name" value="Periplasmic binding protein-like I"/>
    <property type="match status" value="1"/>
</dbReference>
<dbReference type="Pfam" id="PF00532">
    <property type="entry name" value="Peripla_BP_1"/>
    <property type="match status" value="1"/>
</dbReference>
<dbReference type="GO" id="GO:0000976">
    <property type="term" value="F:transcription cis-regulatory region binding"/>
    <property type="evidence" value="ECO:0007669"/>
    <property type="project" value="TreeGrafter"/>
</dbReference>
<proteinExistence type="predicted"/>
<dbReference type="AlphaFoldDB" id="A0A1U9KLI3"/>
<dbReference type="InterPro" id="IPR028082">
    <property type="entry name" value="Peripla_BP_I"/>
</dbReference>
<dbReference type="STRING" id="320497.A0U93_00360"/>
<reference evidence="1 2" key="1">
    <citation type="submission" date="2016-03" db="EMBL/GenBank/DDBJ databases">
        <title>Acetic acid bacteria sequencing.</title>
        <authorList>
            <person name="Brandt J."/>
            <person name="Jakob F."/>
            <person name="Vogel R.F."/>
        </authorList>
    </citation>
    <scope>NUCLEOTIDE SEQUENCE [LARGE SCALE GENOMIC DNA]</scope>
    <source>
        <strain evidence="1 2">NBRC 101099</strain>
    </source>
</reference>
<dbReference type="InterPro" id="IPR001761">
    <property type="entry name" value="Peripla_BP/Lac1_sug-bd_dom"/>
</dbReference>
<organism evidence="1 2">
    <name type="scientific">Neoasaia chiangmaiensis</name>
    <dbReference type="NCBI Taxonomy" id="320497"/>
    <lineage>
        <taxon>Bacteria</taxon>
        <taxon>Pseudomonadati</taxon>
        <taxon>Pseudomonadota</taxon>
        <taxon>Alphaproteobacteria</taxon>
        <taxon>Acetobacterales</taxon>
        <taxon>Acetobacteraceae</taxon>
        <taxon>Neoasaia</taxon>
    </lineage>
</organism>
<dbReference type="InterPro" id="IPR000843">
    <property type="entry name" value="HTH_LacI"/>
</dbReference>
<protein>
    <submittedName>
        <fullName evidence="1">Uncharacterized protein</fullName>
    </submittedName>
</protein>
<dbReference type="InterPro" id="IPR010982">
    <property type="entry name" value="Lambda_DNA-bd_dom_sf"/>
</dbReference>
<dbReference type="Pfam" id="PF00356">
    <property type="entry name" value="LacI"/>
    <property type="match status" value="1"/>
</dbReference>
<evidence type="ECO:0000313" key="1">
    <source>
        <dbReference type="EMBL" id="AQS86653.1"/>
    </source>
</evidence>
<dbReference type="PROSITE" id="PS50932">
    <property type="entry name" value="HTH_LACI_2"/>
    <property type="match status" value="1"/>
</dbReference>
<dbReference type="Gene3D" id="3.40.50.2300">
    <property type="match status" value="2"/>
</dbReference>
<dbReference type="CDD" id="cd06267">
    <property type="entry name" value="PBP1_LacI_sugar_binding-like"/>
    <property type="match status" value="1"/>
</dbReference>
<keyword evidence="2" id="KW-1185">Reference proteome</keyword>
<dbReference type="PANTHER" id="PTHR30146:SF138">
    <property type="entry name" value="TRANSCRIPTIONAL REGULATORY PROTEIN"/>
    <property type="match status" value="1"/>
</dbReference>
<dbReference type="GO" id="GO:0003700">
    <property type="term" value="F:DNA-binding transcription factor activity"/>
    <property type="evidence" value="ECO:0007669"/>
    <property type="project" value="TreeGrafter"/>
</dbReference>
<dbReference type="PANTHER" id="PTHR30146">
    <property type="entry name" value="LACI-RELATED TRANSCRIPTIONAL REPRESSOR"/>
    <property type="match status" value="1"/>
</dbReference>